<organism evidence="3 4">
    <name type="scientific">Hyphobacterium vulgare</name>
    <dbReference type="NCBI Taxonomy" id="1736751"/>
    <lineage>
        <taxon>Bacteria</taxon>
        <taxon>Pseudomonadati</taxon>
        <taxon>Pseudomonadota</taxon>
        <taxon>Alphaproteobacteria</taxon>
        <taxon>Maricaulales</taxon>
        <taxon>Maricaulaceae</taxon>
        <taxon>Hyphobacterium</taxon>
    </lineage>
</organism>
<dbReference type="RefSeq" id="WP_343163445.1">
    <property type="nucleotide sequence ID" value="NZ_JBHRSV010000001.1"/>
</dbReference>
<evidence type="ECO:0000256" key="2">
    <source>
        <dbReference type="SAM" id="SignalP"/>
    </source>
</evidence>
<evidence type="ECO:0000256" key="1">
    <source>
        <dbReference type="SAM" id="MobiDB-lite"/>
    </source>
</evidence>
<gene>
    <name evidence="3" type="ORF">ACFOOR_01885</name>
</gene>
<sequence length="265" mass="28766">MRSIMLAASLALAPVIPAFADSPEVPNDWPPLVRQALTAAHDGGEDDVWRFTLRADYGDAGEFTARFDSTLPEGEQWTLISPASASAMSAELRDQWNDLSTPDEDEAEAPAEGEDAEEETGQSFGIGGDGSGLFFSADTADLISGEVRELRRSGGRAVFAFAPNMSDGEDDAEADAFGEHLSGELTVSEGDAFVERIRIYAPASFKPHPIARVHAFEMVMDFAREDGLPGPIVRNFSTQIDISAMFQRQSQDISFTFSDVEYEAR</sequence>
<evidence type="ECO:0000313" key="3">
    <source>
        <dbReference type="EMBL" id="MFC2924850.1"/>
    </source>
</evidence>
<feature type="region of interest" description="Disordered" evidence="1">
    <location>
        <begin position="99"/>
        <end position="128"/>
    </location>
</feature>
<evidence type="ECO:0000313" key="4">
    <source>
        <dbReference type="Proteomes" id="UP001595379"/>
    </source>
</evidence>
<proteinExistence type="predicted"/>
<accession>A0ABV6ZTT9</accession>
<comment type="caution">
    <text evidence="3">The sequence shown here is derived from an EMBL/GenBank/DDBJ whole genome shotgun (WGS) entry which is preliminary data.</text>
</comment>
<name>A0ABV6ZTT9_9PROT</name>
<feature type="chain" id="PRO_5045455450" evidence="2">
    <location>
        <begin position="21"/>
        <end position="265"/>
    </location>
</feature>
<feature type="compositionally biased region" description="Acidic residues" evidence="1">
    <location>
        <begin position="101"/>
        <end position="120"/>
    </location>
</feature>
<keyword evidence="4" id="KW-1185">Reference proteome</keyword>
<dbReference type="Proteomes" id="UP001595379">
    <property type="component" value="Unassembled WGS sequence"/>
</dbReference>
<protein>
    <submittedName>
        <fullName evidence="3">Uncharacterized protein</fullName>
    </submittedName>
</protein>
<dbReference type="EMBL" id="JBHRSV010000001">
    <property type="protein sequence ID" value="MFC2924850.1"/>
    <property type="molecule type" value="Genomic_DNA"/>
</dbReference>
<reference evidence="4" key="1">
    <citation type="journal article" date="2019" name="Int. J. Syst. Evol. Microbiol.">
        <title>The Global Catalogue of Microorganisms (GCM) 10K type strain sequencing project: providing services to taxonomists for standard genome sequencing and annotation.</title>
        <authorList>
            <consortium name="The Broad Institute Genomics Platform"/>
            <consortium name="The Broad Institute Genome Sequencing Center for Infectious Disease"/>
            <person name="Wu L."/>
            <person name="Ma J."/>
        </authorList>
    </citation>
    <scope>NUCLEOTIDE SEQUENCE [LARGE SCALE GENOMIC DNA]</scope>
    <source>
        <strain evidence="4">KCTC 52487</strain>
    </source>
</reference>
<feature type="signal peptide" evidence="2">
    <location>
        <begin position="1"/>
        <end position="20"/>
    </location>
</feature>
<keyword evidence="2" id="KW-0732">Signal</keyword>